<dbReference type="Gene3D" id="3.90.1570.10">
    <property type="entry name" value="tt1808, chain A"/>
    <property type="match status" value="1"/>
</dbReference>
<evidence type="ECO:0000313" key="2">
    <source>
        <dbReference type="Proteomes" id="UP000007797"/>
    </source>
</evidence>
<sequence length="373" mass="42861">MNIKDYKPSLVNIKIPSNWKIQESVYDQFIVCNPLLSQTQIIFDSRKNKISLPVATTIDITPLLPINYIGDPFQELLDLNHEDLHIETDINETTQEYFISIKDGSQMVGQQNSGFAFQLGIWNDEQKFGRVFGSSTQFILVQIIQPHHHHHQFRLQPSTSFTSNSRYENQLKNVKMIQATRVIPEFIIGVRSYGPGENNNLDYQHLKMCRWISAGAQSAILFDGKGGNLSLYCKTNLPTEIQGDLNPQPHTIQQLVHFQQGKVNNEINQLNQDIDQMNNPLFQSVFPDLQNIQFSKQNLLMKLKMQQVYYDNLLPVGHIIYRGVQHDFPNVSFKSMPLNLDDPNQQQHGPNIYIHCIGVINGFRVDLSKIPMD</sequence>
<accession>F4Q0T7</accession>
<dbReference type="InterPro" id="IPR012296">
    <property type="entry name" value="Nuclease_put_TT1808"/>
</dbReference>
<dbReference type="AlphaFoldDB" id="F4Q0T7"/>
<gene>
    <name evidence="1" type="ORF">DFA_03932</name>
</gene>
<dbReference type="RefSeq" id="XP_004366342.1">
    <property type="nucleotide sequence ID" value="XM_004366285.1"/>
</dbReference>
<dbReference type="KEGG" id="dfa:DFA_03932"/>
<dbReference type="EMBL" id="GL883018">
    <property type="protein sequence ID" value="EGG18438.1"/>
    <property type="molecule type" value="Genomic_DNA"/>
</dbReference>
<name>F4Q0T7_CACFS</name>
<dbReference type="OrthoDB" id="18731at2759"/>
<evidence type="ECO:0000313" key="1">
    <source>
        <dbReference type="EMBL" id="EGG18438.1"/>
    </source>
</evidence>
<dbReference type="Proteomes" id="UP000007797">
    <property type="component" value="Unassembled WGS sequence"/>
</dbReference>
<proteinExistence type="predicted"/>
<dbReference type="OMA" id="WISAGAQ"/>
<dbReference type="GeneID" id="14870385"/>
<organism evidence="1 2">
    <name type="scientific">Cavenderia fasciculata</name>
    <name type="common">Slime mold</name>
    <name type="synonym">Dictyostelium fasciculatum</name>
    <dbReference type="NCBI Taxonomy" id="261658"/>
    <lineage>
        <taxon>Eukaryota</taxon>
        <taxon>Amoebozoa</taxon>
        <taxon>Evosea</taxon>
        <taxon>Eumycetozoa</taxon>
        <taxon>Dictyostelia</taxon>
        <taxon>Acytosteliales</taxon>
        <taxon>Cavenderiaceae</taxon>
        <taxon>Cavenderia</taxon>
    </lineage>
</organism>
<reference evidence="2" key="1">
    <citation type="journal article" date="2011" name="Genome Res.">
        <title>Phylogeny-wide analysis of social amoeba genomes highlights ancient origins for complex intercellular communication.</title>
        <authorList>
            <person name="Heidel A.J."/>
            <person name="Lawal H.M."/>
            <person name="Felder M."/>
            <person name="Schilde C."/>
            <person name="Helps N.R."/>
            <person name="Tunggal B."/>
            <person name="Rivero F."/>
            <person name="John U."/>
            <person name="Schleicher M."/>
            <person name="Eichinger L."/>
            <person name="Platzer M."/>
            <person name="Noegel A.A."/>
            <person name="Schaap P."/>
            <person name="Gloeckner G."/>
        </authorList>
    </citation>
    <scope>NUCLEOTIDE SEQUENCE [LARGE SCALE GENOMIC DNA]</scope>
    <source>
        <strain evidence="2">SH3</strain>
    </source>
</reference>
<protein>
    <submittedName>
        <fullName evidence="1">Uncharacterized protein</fullName>
    </submittedName>
</protein>
<keyword evidence="2" id="KW-1185">Reference proteome</keyword>